<dbReference type="InterPro" id="IPR000531">
    <property type="entry name" value="Beta-barrel_TonB"/>
</dbReference>
<feature type="chain" id="PRO_5013237860" description="TonB-dependent receptor plug domain-containing protein" evidence="12">
    <location>
        <begin position="22"/>
        <end position="835"/>
    </location>
</feature>
<evidence type="ECO:0000313" key="15">
    <source>
        <dbReference type="EMBL" id="OZC01897.1"/>
    </source>
</evidence>
<dbReference type="SUPFAM" id="SSF56935">
    <property type="entry name" value="Porins"/>
    <property type="match status" value="1"/>
</dbReference>
<reference evidence="15 16" key="1">
    <citation type="submission" date="2016-11" db="EMBL/GenBank/DDBJ databases">
        <title>Study of marine rhodopsin-containing bacteria.</title>
        <authorList>
            <person name="Yoshizawa S."/>
            <person name="Kumagai Y."/>
            <person name="Kogure K."/>
        </authorList>
    </citation>
    <scope>NUCLEOTIDE SEQUENCE [LARGE SCALE GENOMIC DNA]</scope>
    <source>
        <strain evidence="15 16">SG-29</strain>
    </source>
</reference>
<evidence type="ECO:0000256" key="11">
    <source>
        <dbReference type="RuleBase" id="RU003357"/>
    </source>
</evidence>
<comment type="similarity">
    <text evidence="10 11">Belongs to the TonB-dependent receptor family.</text>
</comment>
<evidence type="ECO:0008006" key="17">
    <source>
        <dbReference type="Google" id="ProtNLM"/>
    </source>
</evidence>
<keyword evidence="8" id="KW-0675">Receptor</keyword>
<dbReference type="InterPro" id="IPR037066">
    <property type="entry name" value="Plug_dom_sf"/>
</dbReference>
<dbReference type="InterPro" id="IPR012910">
    <property type="entry name" value="Plug_dom"/>
</dbReference>
<evidence type="ECO:0000256" key="6">
    <source>
        <dbReference type="ARBA" id="ARBA00023077"/>
    </source>
</evidence>
<dbReference type="PROSITE" id="PS52016">
    <property type="entry name" value="TONB_DEPENDENT_REC_3"/>
    <property type="match status" value="1"/>
</dbReference>
<evidence type="ECO:0000256" key="8">
    <source>
        <dbReference type="ARBA" id="ARBA00023170"/>
    </source>
</evidence>
<evidence type="ECO:0000256" key="7">
    <source>
        <dbReference type="ARBA" id="ARBA00023136"/>
    </source>
</evidence>
<accession>A0A259TWA1</accession>
<keyword evidence="2 10" id="KW-0813">Transport</keyword>
<organism evidence="15 16">
    <name type="scientific">Rubricoccus marinus</name>
    <dbReference type="NCBI Taxonomy" id="716817"/>
    <lineage>
        <taxon>Bacteria</taxon>
        <taxon>Pseudomonadati</taxon>
        <taxon>Rhodothermota</taxon>
        <taxon>Rhodothermia</taxon>
        <taxon>Rhodothermales</taxon>
        <taxon>Rubricoccaceae</taxon>
        <taxon>Rubricoccus</taxon>
    </lineage>
</organism>
<keyword evidence="16" id="KW-1185">Reference proteome</keyword>
<sequence length="835" mass="90459">MSRLFALAALLAAFFPAAVSAQVQGTIAGVVTQEAGGEPVPGANVLVEGTNFGTAADLDGAFSFRIPEGRYVLVVSAVGFASARDTLRVRKGQTVALNVALALDDDLGSVEVTADRATIGAGVSSITPADIRAMPTPVADALRAVKVQLGVTSNNELSNAYSVRGGSTNENQFFIDGFEIYRPIRTQQGEQEGLGLVNGDLAEGLTLYAGGFPVRYGGKLASVLDVTYARPTGAIVGTAYASTLDGGAAIQGGAGPLGVAVASRISRPQSFLGGQELKGDYDPDFRDVQGLADLDLGGGHRLRAIGLAARHRFRFKPQSRVTTFGIFPDLVRTASFEFRGSENDGYDVLFGGLRLETPLAQSLRLEHSLSAYDTEEFETSDISSTVQYSNRVRRPGAPPTEFDNIPTGTPVTQADFADNSVGVATLTGGGRYRLGLGRGASEIGWQLRSLRFTDRINERSLFSYPTVSNDTTEFEQGVLQAEFDTTAVQAGLWLEQALDLLPERGRFVATAGVRADYYDLTDEWTVSPRLAAVFSASDITTFTGSLGVYHQAPTYRELRGEPAPGESTITIQTDLKSQRADVAVLGVEHLFRQRRLTFRAEAYYKRLTNLISYTVDNVRVGYSGENDSEGYAGGIDMQLRGELVPGLESWINYGFLLTEERFLTPDGFENPASPQQRADSLRFVRNGGGDWVRRPTDRRHNLSIFVQDRIPGDDTWSLHLRSLYGSRLPTTAPAVTIDAETGERTFEDGVRHAISLPAYFRFDVGATKRLRIGKGISGAPLMLLATVEILNVFDQANVIANAYNLQQRPNGSNFFEAVPTRLTPRTFNVRLRVDF</sequence>
<keyword evidence="4 10" id="KW-0812">Transmembrane</keyword>
<feature type="domain" description="TonB-dependent receptor-like beta-barrel" evidence="13">
    <location>
        <begin position="310"/>
        <end position="770"/>
    </location>
</feature>
<keyword evidence="5 12" id="KW-0732">Signal</keyword>
<feature type="domain" description="TonB-dependent receptor plug" evidence="14">
    <location>
        <begin position="119"/>
        <end position="218"/>
    </location>
</feature>
<dbReference type="PANTHER" id="PTHR30069:SF29">
    <property type="entry name" value="HEMOGLOBIN AND HEMOGLOBIN-HAPTOGLOBIN-BINDING PROTEIN 1-RELATED"/>
    <property type="match status" value="1"/>
</dbReference>
<feature type="signal peptide" evidence="12">
    <location>
        <begin position="1"/>
        <end position="21"/>
    </location>
</feature>
<comment type="subcellular location">
    <subcellularLocation>
        <location evidence="1 10">Cell outer membrane</location>
        <topology evidence="1 10">Multi-pass membrane protein</topology>
    </subcellularLocation>
</comment>
<dbReference type="Gene3D" id="2.40.170.20">
    <property type="entry name" value="TonB-dependent receptor, beta-barrel domain"/>
    <property type="match status" value="1"/>
</dbReference>
<evidence type="ECO:0000256" key="9">
    <source>
        <dbReference type="ARBA" id="ARBA00023237"/>
    </source>
</evidence>
<keyword evidence="9 10" id="KW-0998">Cell outer membrane</keyword>
<dbReference type="Pfam" id="PF00593">
    <property type="entry name" value="TonB_dep_Rec_b-barrel"/>
    <property type="match status" value="1"/>
</dbReference>
<evidence type="ECO:0000256" key="3">
    <source>
        <dbReference type="ARBA" id="ARBA00022452"/>
    </source>
</evidence>
<dbReference type="Gene3D" id="2.170.130.10">
    <property type="entry name" value="TonB-dependent receptor, plug domain"/>
    <property type="match status" value="1"/>
</dbReference>
<dbReference type="InterPro" id="IPR036942">
    <property type="entry name" value="Beta-barrel_TonB_sf"/>
</dbReference>
<evidence type="ECO:0000313" key="16">
    <source>
        <dbReference type="Proteomes" id="UP000216446"/>
    </source>
</evidence>
<dbReference type="GO" id="GO:0044718">
    <property type="term" value="P:siderophore transmembrane transport"/>
    <property type="evidence" value="ECO:0007669"/>
    <property type="project" value="TreeGrafter"/>
</dbReference>
<keyword evidence="7 10" id="KW-0472">Membrane</keyword>
<dbReference type="Pfam" id="PF07715">
    <property type="entry name" value="Plug"/>
    <property type="match status" value="1"/>
</dbReference>
<dbReference type="GO" id="GO:0009279">
    <property type="term" value="C:cell outer membrane"/>
    <property type="evidence" value="ECO:0007669"/>
    <property type="project" value="UniProtKB-SubCell"/>
</dbReference>
<dbReference type="RefSeq" id="WP_094545531.1">
    <property type="nucleotide sequence ID" value="NZ_MQWB01000001.1"/>
</dbReference>
<keyword evidence="6 11" id="KW-0798">TonB box</keyword>
<evidence type="ECO:0000256" key="10">
    <source>
        <dbReference type="PROSITE-ProRule" id="PRU01360"/>
    </source>
</evidence>
<dbReference type="GO" id="GO:0015344">
    <property type="term" value="F:siderophore uptake transmembrane transporter activity"/>
    <property type="evidence" value="ECO:0007669"/>
    <property type="project" value="TreeGrafter"/>
</dbReference>
<dbReference type="SUPFAM" id="SSF49464">
    <property type="entry name" value="Carboxypeptidase regulatory domain-like"/>
    <property type="match status" value="1"/>
</dbReference>
<evidence type="ECO:0000256" key="1">
    <source>
        <dbReference type="ARBA" id="ARBA00004571"/>
    </source>
</evidence>
<name>A0A259TWA1_9BACT</name>
<evidence type="ECO:0000256" key="5">
    <source>
        <dbReference type="ARBA" id="ARBA00022729"/>
    </source>
</evidence>
<dbReference type="PANTHER" id="PTHR30069">
    <property type="entry name" value="TONB-DEPENDENT OUTER MEMBRANE RECEPTOR"/>
    <property type="match status" value="1"/>
</dbReference>
<dbReference type="InParanoid" id="A0A259TWA1"/>
<evidence type="ECO:0000259" key="14">
    <source>
        <dbReference type="Pfam" id="PF07715"/>
    </source>
</evidence>
<gene>
    <name evidence="15" type="ORF">BSZ36_02175</name>
</gene>
<dbReference type="Proteomes" id="UP000216446">
    <property type="component" value="Unassembled WGS sequence"/>
</dbReference>
<dbReference type="Gene3D" id="2.60.40.1120">
    <property type="entry name" value="Carboxypeptidase-like, regulatory domain"/>
    <property type="match status" value="1"/>
</dbReference>
<dbReference type="AlphaFoldDB" id="A0A259TWA1"/>
<dbReference type="EMBL" id="MQWB01000001">
    <property type="protein sequence ID" value="OZC01897.1"/>
    <property type="molecule type" value="Genomic_DNA"/>
</dbReference>
<dbReference type="Pfam" id="PF13715">
    <property type="entry name" value="CarbopepD_reg_2"/>
    <property type="match status" value="1"/>
</dbReference>
<protein>
    <recommendedName>
        <fullName evidence="17">TonB-dependent receptor plug domain-containing protein</fullName>
    </recommendedName>
</protein>
<proteinExistence type="inferred from homology"/>
<dbReference type="OrthoDB" id="1108759at2"/>
<dbReference type="InterPro" id="IPR008969">
    <property type="entry name" value="CarboxyPept-like_regulatory"/>
</dbReference>
<evidence type="ECO:0000259" key="13">
    <source>
        <dbReference type="Pfam" id="PF00593"/>
    </source>
</evidence>
<evidence type="ECO:0000256" key="2">
    <source>
        <dbReference type="ARBA" id="ARBA00022448"/>
    </source>
</evidence>
<keyword evidence="3 10" id="KW-1134">Transmembrane beta strand</keyword>
<evidence type="ECO:0000256" key="4">
    <source>
        <dbReference type="ARBA" id="ARBA00022692"/>
    </source>
</evidence>
<evidence type="ECO:0000256" key="12">
    <source>
        <dbReference type="SAM" id="SignalP"/>
    </source>
</evidence>
<comment type="caution">
    <text evidence="15">The sequence shown here is derived from an EMBL/GenBank/DDBJ whole genome shotgun (WGS) entry which is preliminary data.</text>
</comment>
<dbReference type="InterPro" id="IPR039426">
    <property type="entry name" value="TonB-dep_rcpt-like"/>
</dbReference>